<protein>
    <submittedName>
        <fullName evidence="2">ABC transporter</fullName>
    </submittedName>
</protein>
<dbReference type="EMBL" id="CP023327">
    <property type="protein sequence ID" value="ATY66864.1"/>
    <property type="molecule type" value="Genomic_DNA"/>
</dbReference>
<evidence type="ECO:0000313" key="3">
    <source>
        <dbReference type="Proteomes" id="UP000323067"/>
    </source>
</evidence>
<evidence type="ECO:0000256" key="1">
    <source>
        <dbReference type="SAM" id="MobiDB-lite"/>
    </source>
</evidence>
<gene>
    <name evidence="2" type="ORF">A9K55_000488</name>
</gene>
<feature type="compositionally biased region" description="Polar residues" evidence="1">
    <location>
        <begin position="27"/>
        <end position="46"/>
    </location>
</feature>
<sequence length="705" mass="78596">MGKPSNVPPPYTDGNNQATTPLVEGASSISMHHTNQASPQRPQYSDNDFDDGPLHADDDLPPLYSDHDIDSVAPAGTLIPPGVPSLIVAPFRASDKSGKTYFLDRRLDTDPVFLQQQLEILAENPPRPLCNVRGTHTATRRRDDKEEQHTVVDFDVEIELTGLLYTDARTGSSWRQLTTVGNFEKVRRGTILAKRAPGFGGSGGQTAESGTPTVEEWCHRYCASSAGLKSFSLERRVTGWDFERLEQQLHRLVRETNYQGHMQVTFPVHNNRVEIYNECRTSRWRLTKWIEILCYVTLTFLFLWPWLFFRTKRWETVYVAWPLRDPQTGRYASLSEDEWFNMWARTIQTACLARRQGILDQGDLQRQDYLGDRASGGFAGAVQAGVDAMGVADEEHLSRIIHGIAPSSTSLWRNALIPYTRVHPERDISPQCRSTHSGITHDLALKNKYYTTTVPIWLDLLASPSEWASSFLSAEAAEVLGVLGGLLLVFAIPEPTASTAAPTRQLIQQVGTVVCDGLGGWEWDGVKLAIGVGSALDVDEWDELCAEAGLEFVQVGGGENKLQQFGEKSGISRVKEALEANDWDLGSADELPSDVEKRMQTSEKALDPEDMEFGLGEVDLEILKATLFSKKGLEDEEEVQEAEEKEQGEKQGKAKEEGTIDDEEVAKVEAMMRKLQAAREAGETMSETQRRKLAAKAVEEVMREL</sequence>
<dbReference type="VEuPathDB" id="FungiDB:CCM_01915"/>
<dbReference type="AlphaFoldDB" id="A0A2H4SUS9"/>
<feature type="compositionally biased region" description="Basic and acidic residues" evidence="1">
    <location>
        <begin position="645"/>
        <end position="658"/>
    </location>
</feature>
<feature type="compositionally biased region" description="Pro residues" evidence="1">
    <location>
        <begin position="1"/>
        <end position="11"/>
    </location>
</feature>
<dbReference type="PANTHER" id="PTHR37848:SF1">
    <property type="entry name" value="SUN DOMAIN-CONTAINING PROTEIN"/>
    <property type="match status" value="1"/>
</dbReference>
<name>A0A2H4SUS9_CORMI</name>
<feature type="region of interest" description="Disordered" evidence="1">
    <location>
        <begin position="1"/>
        <end position="67"/>
    </location>
</feature>
<proteinExistence type="predicted"/>
<dbReference type="VEuPathDB" id="FungiDB:A9K55_000488"/>
<dbReference type="OrthoDB" id="203796at2759"/>
<dbReference type="Gene3D" id="3.40.50.11960">
    <property type="match status" value="1"/>
</dbReference>
<accession>A0A2H4SUS9</accession>
<feature type="compositionally biased region" description="Acidic residues" evidence="1">
    <location>
        <begin position="634"/>
        <end position="644"/>
    </location>
</feature>
<dbReference type="PANTHER" id="PTHR37848">
    <property type="entry name" value="EXPRESSED PROTEIN"/>
    <property type="match status" value="1"/>
</dbReference>
<feature type="region of interest" description="Disordered" evidence="1">
    <location>
        <begin position="633"/>
        <end position="664"/>
    </location>
</feature>
<reference evidence="2 3" key="1">
    <citation type="journal article" date="2017" name="BMC Genomics">
        <title>Chromosome level assembly and secondary metabolite potential of the parasitic fungus Cordyceps militaris.</title>
        <authorList>
            <person name="Kramer G.J."/>
            <person name="Nodwell J.R."/>
        </authorList>
    </citation>
    <scope>NUCLEOTIDE SEQUENCE [LARGE SCALE GENOMIC DNA]</scope>
    <source>
        <strain evidence="2 3">ATCC 34164</strain>
    </source>
</reference>
<organism evidence="2 3">
    <name type="scientific">Cordyceps militaris</name>
    <name type="common">Caterpillar fungus</name>
    <name type="synonym">Clavaria militaris</name>
    <dbReference type="NCBI Taxonomy" id="73501"/>
    <lineage>
        <taxon>Eukaryota</taxon>
        <taxon>Fungi</taxon>
        <taxon>Dikarya</taxon>
        <taxon>Ascomycota</taxon>
        <taxon>Pezizomycotina</taxon>
        <taxon>Sordariomycetes</taxon>
        <taxon>Hypocreomycetidae</taxon>
        <taxon>Hypocreales</taxon>
        <taxon>Cordycipitaceae</taxon>
        <taxon>Cordyceps</taxon>
    </lineage>
</organism>
<evidence type="ECO:0000313" key="2">
    <source>
        <dbReference type="EMBL" id="ATY66864.1"/>
    </source>
</evidence>
<dbReference type="Proteomes" id="UP000323067">
    <property type="component" value="Chromosome ii"/>
</dbReference>
<dbReference type="Pfam" id="PF10199">
    <property type="entry name" value="Adaptin_binding"/>
    <property type="match status" value="1"/>
</dbReference>